<dbReference type="PROSITE" id="PS00061">
    <property type="entry name" value="ADH_SHORT"/>
    <property type="match status" value="1"/>
</dbReference>
<keyword evidence="2" id="KW-0560">Oxidoreductase</keyword>
<accession>A0A364NQ37</accession>
<dbReference type="InterPro" id="IPR020904">
    <property type="entry name" value="Sc_DH/Rdtase_CS"/>
</dbReference>
<dbReference type="SMART" id="SM00822">
    <property type="entry name" value="PKS_KR"/>
    <property type="match status" value="1"/>
</dbReference>
<dbReference type="PANTHER" id="PTHR44196">
    <property type="entry name" value="DEHYDROGENASE/REDUCTASE SDR FAMILY MEMBER 7B"/>
    <property type="match status" value="1"/>
</dbReference>
<dbReference type="OrthoDB" id="335726at2"/>
<evidence type="ECO:0000313" key="4">
    <source>
        <dbReference type="EMBL" id="RAU19164.1"/>
    </source>
</evidence>
<dbReference type="Pfam" id="PF00106">
    <property type="entry name" value="adh_short"/>
    <property type="match status" value="1"/>
</dbReference>
<organism evidence="4 5">
    <name type="scientific">Nitrincola tibetensis</name>
    <dbReference type="NCBI Taxonomy" id="2219697"/>
    <lineage>
        <taxon>Bacteria</taxon>
        <taxon>Pseudomonadati</taxon>
        <taxon>Pseudomonadota</taxon>
        <taxon>Gammaproteobacteria</taxon>
        <taxon>Oceanospirillales</taxon>
        <taxon>Oceanospirillaceae</taxon>
        <taxon>Nitrincola</taxon>
    </lineage>
</organism>
<dbReference type="PRINTS" id="PR00081">
    <property type="entry name" value="GDHRDH"/>
</dbReference>
<comment type="similarity">
    <text evidence="1">Belongs to the short-chain dehydrogenases/reductases (SDR) family.</text>
</comment>
<comment type="caution">
    <text evidence="4">The sequence shown here is derived from an EMBL/GenBank/DDBJ whole genome shotgun (WGS) entry which is preliminary data.</text>
</comment>
<proteinExistence type="inferred from homology"/>
<feature type="domain" description="Ketoreductase" evidence="3">
    <location>
        <begin position="7"/>
        <end position="188"/>
    </location>
</feature>
<gene>
    <name evidence="4" type="ORF">DN062_02525</name>
</gene>
<keyword evidence="5" id="KW-1185">Reference proteome</keyword>
<dbReference type="AlphaFoldDB" id="A0A364NQ37"/>
<sequence length="255" mass="27657">MDVQIQLRIVITGATGAIGGALALEYAEEGVELILQGRQEARLQSLAQECRLRGAHVEVCILDLSDRAALKAWIEQLESEGVPDLLIACAGVNCNTGPRREGECWEQAQALLELNIMSTLMLSHHLAQAMRVRQQGQIVLISSLAAGFGLPVTPSYSASKAAVKAYGEALRGGLESSGVGVTVVMPGYVSSDMCDAMPGPKPFLWTPAKAAKVIRKGVERNRPRISFPFPLNWGCWWLNVLPAVVSHRIVRWLGY</sequence>
<protein>
    <submittedName>
        <fullName evidence="4">Short-chain dehydrogenase</fullName>
    </submittedName>
</protein>
<name>A0A364NQ37_9GAMM</name>
<reference evidence="4 5" key="1">
    <citation type="submission" date="2018-06" db="EMBL/GenBank/DDBJ databases">
        <title>Nitrincola tibetense sp. nov., isolated from Lake XuguoCo on Tibetan Plateau.</title>
        <authorList>
            <person name="Xing P."/>
        </authorList>
    </citation>
    <scope>NUCLEOTIDE SEQUENCE [LARGE SCALE GENOMIC DNA]</scope>
    <source>
        <strain evidence="5">xg18</strain>
    </source>
</reference>
<evidence type="ECO:0000259" key="3">
    <source>
        <dbReference type="SMART" id="SM00822"/>
    </source>
</evidence>
<dbReference type="EMBL" id="QKRX01000002">
    <property type="protein sequence ID" value="RAU19164.1"/>
    <property type="molecule type" value="Genomic_DNA"/>
</dbReference>
<dbReference type="InterPro" id="IPR036291">
    <property type="entry name" value="NAD(P)-bd_dom_sf"/>
</dbReference>
<evidence type="ECO:0000256" key="2">
    <source>
        <dbReference type="ARBA" id="ARBA00023002"/>
    </source>
</evidence>
<evidence type="ECO:0000313" key="5">
    <source>
        <dbReference type="Proteomes" id="UP000250744"/>
    </source>
</evidence>
<dbReference type="InterPro" id="IPR057326">
    <property type="entry name" value="KR_dom"/>
</dbReference>
<dbReference type="GO" id="GO:0016491">
    <property type="term" value="F:oxidoreductase activity"/>
    <property type="evidence" value="ECO:0007669"/>
    <property type="project" value="UniProtKB-KW"/>
</dbReference>
<dbReference type="SUPFAM" id="SSF51735">
    <property type="entry name" value="NAD(P)-binding Rossmann-fold domains"/>
    <property type="match status" value="1"/>
</dbReference>
<dbReference type="InterPro" id="IPR002347">
    <property type="entry name" value="SDR_fam"/>
</dbReference>
<dbReference type="Proteomes" id="UP000250744">
    <property type="component" value="Unassembled WGS sequence"/>
</dbReference>
<evidence type="ECO:0000256" key="1">
    <source>
        <dbReference type="ARBA" id="ARBA00006484"/>
    </source>
</evidence>
<dbReference type="GO" id="GO:0016020">
    <property type="term" value="C:membrane"/>
    <property type="evidence" value="ECO:0007669"/>
    <property type="project" value="TreeGrafter"/>
</dbReference>
<dbReference type="Gene3D" id="3.40.50.720">
    <property type="entry name" value="NAD(P)-binding Rossmann-like Domain"/>
    <property type="match status" value="1"/>
</dbReference>
<dbReference type="RefSeq" id="WP_112157263.1">
    <property type="nucleotide sequence ID" value="NZ_QKRX01000002.1"/>
</dbReference>
<dbReference type="PANTHER" id="PTHR44196:SF1">
    <property type="entry name" value="DEHYDROGENASE_REDUCTASE SDR FAMILY MEMBER 7B"/>
    <property type="match status" value="1"/>
</dbReference>